<dbReference type="EMBL" id="MHQC01000056">
    <property type="protein sequence ID" value="OGZ93648.1"/>
    <property type="molecule type" value="Genomic_DNA"/>
</dbReference>
<proteinExistence type="inferred from homology"/>
<protein>
    <recommendedName>
        <fullName evidence="6">Glycosidase</fullName>
    </recommendedName>
</protein>
<evidence type="ECO:0000256" key="1">
    <source>
        <dbReference type="ARBA" id="ARBA00022676"/>
    </source>
</evidence>
<dbReference type="SUPFAM" id="SSF75005">
    <property type="entry name" value="Arabinanase/levansucrase/invertase"/>
    <property type="match status" value="1"/>
</dbReference>
<dbReference type="PIRSF" id="PIRSF016202">
    <property type="entry name" value="PH1107"/>
    <property type="match status" value="1"/>
</dbReference>
<dbReference type="PANTHER" id="PTHR34106:SF5">
    <property type="entry name" value="GLYCOSIDASE"/>
    <property type="match status" value="1"/>
</dbReference>
<dbReference type="Pfam" id="PF04041">
    <property type="entry name" value="Glyco_hydro_130"/>
    <property type="match status" value="1"/>
</dbReference>
<dbReference type="Gene3D" id="2.115.10.20">
    <property type="entry name" value="Glycosyl hydrolase domain, family 43"/>
    <property type="match status" value="1"/>
</dbReference>
<evidence type="ECO:0000313" key="5">
    <source>
        <dbReference type="Proteomes" id="UP000177152"/>
    </source>
</evidence>
<dbReference type="Proteomes" id="UP000177152">
    <property type="component" value="Unassembled WGS sequence"/>
</dbReference>
<keyword evidence="2" id="KW-0808">Transferase</keyword>
<evidence type="ECO:0000256" key="2">
    <source>
        <dbReference type="ARBA" id="ARBA00022679"/>
    </source>
</evidence>
<evidence type="ECO:0008006" key="6">
    <source>
        <dbReference type="Google" id="ProtNLM"/>
    </source>
</evidence>
<keyword evidence="1" id="KW-0328">Glycosyltransferase</keyword>
<dbReference type="PANTHER" id="PTHR34106">
    <property type="entry name" value="GLYCOSIDASE"/>
    <property type="match status" value="1"/>
</dbReference>
<dbReference type="GO" id="GO:0016757">
    <property type="term" value="F:glycosyltransferase activity"/>
    <property type="evidence" value="ECO:0007669"/>
    <property type="project" value="UniProtKB-KW"/>
</dbReference>
<dbReference type="CDD" id="cd18614">
    <property type="entry name" value="GH130"/>
    <property type="match status" value="1"/>
</dbReference>
<evidence type="ECO:0000256" key="3">
    <source>
        <dbReference type="ARBA" id="ARBA00024356"/>
    </source>
</evidence>
<name>A0A1G2K5D6_9BACT</name>
<dbReference type="InterPro" id="IPR023296">
    <property type="entry name" value="Glyco_hydro_beta-prop_sf"/>
</dbReference>
<dbReference type="InterPro" id="IPR007184">
    <property type="entry name" value="Mannoside_phosphorylase"/>
</dbReference>
<comment type="similarity">
    <text evidence="3">Belongs to the glycosyl hydrolase 130 family.</text>
</comment>
<sequence length="342" mass="38067">MKKDNGGRLVKPGENPILSPRREHDWEAYQTFNPAAIFEGGKVQLLYRALGSDGVSRLGHAESTDGITIDFRSDKPVFICGRRPEKDSAVSYEAMQYISGGGCGGCEDPRLTVIGDTVYMVYVSFDGWSPPRIALTSIKLDDFLAKRWKWAGSKIISPPDVIDKSGCLFPEIIRGKYVILHRIFPNILLDYVDDLEFKHGTHLKGEYTIPVRKNKWDSRKIGAGAPPLKTKYGWLLIYYAVDNKDASQYKIGAMLLDLTHPERVIARSDAPILEPAEWYENAGHKAGVAYPCGAVVMNGTLFVYYGGADTVVCVGTVNLDTFIEALMKSKTPKLKKHKSKMK</sequence>
<organism evidence="4 5">
    <name type="scientific">Candidatus Sungbacteria bacterium RIFCSPHIGHO2_01_FULL_47_32</name>
    <dbReference type="NCBI Taxonomy" id="1802264"/>
    <lineage>
        <taxon>Bacteria</taxon>
        <taxon>Candidatus Sungiibacteriota</taxon>
    </lineage>
</organism>
<comment type="caution">
    <text evidence="4">The sequence shown here is derived from an EMBL/GenBank/DDBJ whole genome shotgun (WGS) entry which is preliminary data.</text>
</comment>
<reference evidence="4 5" key="1">
    <citation type="journal article" date="2016" name="Nat. Commun.">
        <title>Thousands of microbial genomes shed light on interconnected biogeochemical processes in an aquifer system.</title>
        <authorList>
            <person name="Anantharaman K."/>
            <person name="Brown C.T."/>
            <person name="Hug L.A."/>
            <person name="Sharon I."/>
            <person name="Castelle C.J."/>
            <person name="Probst A.J."/>
            <person name="Thomas B.C."/>
            <person name="Singh A."/>
            <person name="Wilkins M.J."/>
            <person name="Karaoz U."/>
            <person name="Brodie E.L."/>
            <person name="Williams K.H."/>
            <person name="Hubbard S.S."/>
            <person name="Banfield J.F."/>
        </authorList>
    </citation>
    <scope>NUCLEOTIDE SEQUENCE [LARGE SCALE GENOMIC DNA]</scope>
</reference>
<gene>
    <name evidence="4" type="ORF">A2633_04575</name>
</gene>
<dbReference type="AlphaFoldDB" id="A0A1G2K5D6"/>
<evidence type="ECO:0000313" key="4">
    <source>
        <dbReference type="EMBL" id="OGZ93648.1"/>
    </source>
</evidence>
<accession>A0A1G2K5D6</accession>